<evidence type="ECO:0000256" key="4">
    <source>
        <dbReference type="ARBA" id="ARBA00022787"/>
    </source>
</evidence>
<dbReference type="SUPFAM" id="SSF47616">
    <property type="entry name" value="GST C-terminal domain-like"/>
    <property type="match status" value="1"/>
</dbReference>
<accession>W4KJQ6</accession>
<dbReference type="EMBL" id="KI925455">
    <property type="protein sequence ID" value="ETW86087.1"/>
    <property type="molecule type" value="Genomic_DNA"/>
</dbReference>
<keyword evidence="7 9" id="KW-0472">Membrane</keyword>
<dbReference type="FunCoup" id="W4KJQ6">
    <property type="interactions" value="161"/>
</dbReference>
<keyword evidence="4" id="KW-1000">Mitochondrion outer membrane</keyword>
<evidence type="ECO:0000256" key="7">
    <source>
        <dbReference type="ARBA" id="ARBA00023136"/>
    </source>
</evidence>
<comment type="similarity">
    <text evidence="2">Belongs to the metaxin family.</text>
</comment>
<evidence type="ECO:0000256" key="2">
    <source>
        <dbReference type="ARBA" id="ARBA00009170"/>
    </source>
</evidence>
<proteinExistence type="inferred from homology"/>
<dbReference type="GeneID" id="20669841"/>
<dbReference type="InterPro" id="IPR050931">
    <property type="entry name" value="Mito_Protein_Transport_Metaxin"/>
</dbReference>
<evidence type="ECO:0000313" key="12">
    <source>
        <dbReference type="EMBL" id="ETW86087.1"/>
    </source>
</evidence>
<evidence type="ECO:0000259" key="11">
    <source>
        <dbReference type="Pfam" id="PF17171"/>
    </source>
</evidence>
<evidence type="ECO:0000259" key="10">
    <source>
        <dbReference type="Pfam" id="PF10568"/>
    </source>
</evidence>
<evidence type="ECO:0008006" key="14">
    <source>
        <dbReference type="Google" id="ProtNLM"/>
    </source>
</evidence>
<comment type="subcellular location">
    <subcellularLocation>
        <location evidence="1">Mitochondrion outer membrane</location>
    </subcellularLocation>
</comment>
<evidence type="ECO:0000256" key="9">
    <source>
        <dbReference type="SAM" id="Phobius"/>
    </source>
</evidence>
<dbReference type="OrthoDB" id="5835136at2759"/>
<evidence type="ECO:0000256" key="5">
    <source>
        <dbReference type="ARBA" id="ARBA00022927"/>
    </source>
</evidence>
<dbReference type="STRING" id="747525.W4KJQ6"/>
<dbReference type="GO" id="GO:0015031">
    <property type="term" value="P:protein transport"/>
    <property type="evidence" value="ECO:0007669"/>
    <property type="project" value="UniProtKB-KW"/>
</dbReference>
<evidence type="ECO:0000256" key="3">
    <source>
        <dbReference type="ARBA" id="ARBA00022448"/>
    </source>
</evidence>
<feature type="domain" description="Metaxin glutathione S-transferase" evidence="11">
    <location>
        <begin position="238"/>
        <end position="301"/>
    </location>
</feature>
<organism evidence="12 13">
    <name type="scientific">Heterobasidion irregulare (strain TC 32-1)</name>
    <dbReference type="NCBI Taxonomy" id="747525"/>
    <lineage>
        <taxon>Eukaryota</taxon>
        <taxon>Fungi</taxon>
        <taxon>Dikarya</taxon>
        <taxon>Basidiomycota</taxon>
        <taxon>Agaricomycotina</taxon>
        <taxon>Agaricomycetes</taxon>
        <taxon>Russulales</taxon>
        <taxon>Bondarzewiaceae</taxon>
        <taxon>Heterobasidion</taxon>
        <taxon>Heterobasidion annosum species complex</taxon>
    </lineage>
</organism>
<gene>
    <name evidence="12" type="ORF">HETIRDRAFT_311143</name>
</gene>
<dbReference type="InterPro" id="IPR019564">
    <property type="entry name" value="Sam37/metaxin_N"/>
</dbReference>
<dbReference type="Proteomes" id="UP000030671">
    <property type="component" value="Unassembled WGS sequence"/>
</dbReference>
<dbReference type="PANTHER" id="PTHR12289">
    <property type="entry name" value="METAXIN RELATED"/>
    <property type="match status" value="1"/>
</dbReference>
<dbReference type="Pfam" id="PF17171">
    <property type="entry name" value="GST_C_6"/>
    <property type="match status" value="1"/>
</dbReference>
<dbReference type="eggNOG" id="KOG3028">
    <property type="taxonomic scope" value="Eukaryota"/>
</dbReference>
<sequence length="419" mass="46907">MSEEGARLDGSCSSSSTATMTLSPPTLYIWPAKWDLPSMEPASLAAVLYLQLSIPSRFRVVESTNPDLSPSGQLPYLTHGHHIVTPASSIFKYIAALTPDSLPQANNQESAFSTDLDALLSTPQRAKRTAWRAHVESALGDLVAHMFYSLPTNYNGLTHPALVSSLSVPQRYYVPQRMRDLHRVRLEASGLWNLPGEEIEDVEAERKVFGQKEKKKDEEPKKVFKGAFERERVLERARAAFDLYARLLGDERFFFYDRPTSLDVLLAAHTLLLINPPFPDPLLPSLLSTSYPSLLAHARRVLSAAFPQSTSPSEQLQILPPQSYSLRGLLPYPALQAPWRANETKKKEEEKSEKDREFDRKRWQWIGLAAVSAVGYWLFLGLAIVINFKDNEGEELVDGEGEELVDDDEGEEGDALDGQ</sequence>
<feature type="region of interest" description="Disordered" evidence="8">
    <location>
        <begin position="396"/>
        <end position="419"/>
    </location>
</feature>
<dbReference type="KEGG" id="hir:HETIRDRAFT_311143"/>
<dbReference type="GO" id="GO:0007005">
    <property type="term" value="P:mitochondrion organization"/>
    <property type="evidence" value="ECO:0007669"/>
    <property type="project" value="TreeGrafter"/>
</dbReference>
<feature type="transmembrane region" description="Helical" evidence="9">
    <location>
        <begin position="365"/>
        <end position="386"/>
    </location>
</feature>
<keyword evidence="9" id="KW-1133">Transmembrane helix</keyword>
<dbReference type="Pfam" id="PF10568">
    <property type="entry name" value="Tom37"/>
    <property type="match status" value="1"/>
</dbReference>
<dbReference type="RefSeq" id="XP_009542865.1">
    <property type="nucleotide sequence ID" value="XM_009544570.1"/>
</dbReference>
<evidence type="ECO:0000313" key="13">
    <source>
        <dbReference type="Proteomes" id="UP000030671"/>
    </source>
</evidence>
<name>W4KJQ6_HETIT</name>
<protein>
    <recommendedName>
        <fullName evidence="14">Mitochondrial outer membrane transport complex Sam37/metaxin N-terminal domain-containing protein</fullName>
    </recommendedName>
</protein>
<dbReference type="InterPro" id="IPR036282">
    <property type="entry name" value="Glutathione-S-Trfase_C_sf"/>
</dbReference>
<keyword evidence="5" id="KW-0653">Protein transport</keyword>
<dbReference type="HOGENOM" id="CLU_032751_2_0_1"/>
<keyword evidence="6" id="KW-0496">Mitochondrion</keyword>
<feature type="domain" description="Mitochondrial outer membrane transport complex Sam37/metaxin N-terminal" evidence="10">
    <location>
        <begin position="43"/>
        <end position="179"/>
    </location>
</feature>
<keyword evidence="13" id="KW-1185">Reference proteome</keyword>
<dbReference type="AlphaFoldDB" id="W4KJQ6"/>
<dbReference type="InterPro" id="IPR033468">
    <property type="entry name" value="Metaxin_GST"/>
</dbReference>
<dbReference type="PANTHER" id="PTHR12289:SF41">
    <property type="entry name" value="FAILED AXON CONNECTIONS-RELATED"/>
    <property type="match status" value="1"/>
</dbReference>
<evidence type="ECO:0000256" key="8">
    <source>
        <dbReference type="SAM" id="MobiDB-lite"/>
    </source>
</evidence>
<dbReference type="GO" id="GO:0001401">
    <property type="term" value="C:SAM complex"/>
    <property type="evidence" value="ECO:0007669"/>
    <property type="project" value="InterPro"/>
</dbReference>
<evidence type="ECO:0000256" key="6">
    <source>
        <dbReference type="ARBA" id="ARBA00023128"/>
    </source>
</evidence>
<evidence type="ECO:0000256" key="1">
    <source>
        <dbReference type="ARBA" id="ARBA00004294"/>
    </source>
</evidence>
<keyword evidence="3" id="KW-0813">Transport</keyword>
<dbReference type="InParanoid" id="W4KJQ6"/>
<reference evidence="12 13" key="1">
    <citation type="journal article" date="2012" name="New Phytol.">
        <title>Insight into trade-off between wood decay and parasitism from the genome of a fungal forest pathogen.</title>
        <authorList>
            <person name="Olson A."/>
            <person name="Aerts A."/>
            <person name="Asiegbu F."/>
            <person name="Belbahri L."/>
            <person name="Bouzid O."/>
            <person name="Broberg A."/>
            <person name="Canback B."/>
            <person name="Coutinho P.M."/>
            <person name="Cullen D."/>
            <person name="Dalman K."/>
            <person name="Deflorio G."/>
            <person name="van Diepen L.T."/>
            <person name="Dunand C."/>
            <person name="Duplessis S."/>
            <person name="Durling M."/>
            <person name="Gonthier P."/>
            <person name="Grimwood J."/>
            <person name="Fossdal C.G."/>
            <person name="Hansson D."/>
            <person name="Henrissat B."/>
            <person name="Hietala A."/>
            <person name="Himmelstrand K."/>
            <person name="Hoffmeister D."/>
            <person name="Hogberg N."/>
            <person name="James T.Y."/>
            <person name="Karlsson M."/>
            <person name="Kohler A."/>
            <person name="Kues U."/>
            <person name="Lee Y.H."/>
            <person name="Lin Y.C."/>
            <person name="Lind M."/>
            <person name="Lindquist E."/>
            <person name="Lombard V."/>
            <person name="Lucas S."/>
            <person name="Lunden K."/>
            <person name="Morin E."/>
            <person name="Murat C."/>
            <person name="Park J."/>
            <person name="Raffaello T."/>
            <person name="Rouze P."/>
            <person name="Salamov A."/>
            <person name="Schmutz J."/>
            <person name="Solheim H."/>
            <person name="Stahlberg J."/>
            <person name="Velez H."/>
            <person name="de Vries R.P."/>
            <person name="Wiebenga A."/>
            <person name="Woodward S."/>
            <person name="Yakovlev I."/>
            <person name="Garbelotto M."/>
            <person name="Martin F."/>
            <person name="Grigoriev I.V."/>
            <person name="Stenlid J."/>
        </authorList>
    </citation>
    <scope>NUCLEOTIDE SEQUENCE [LARGE SCALE GENOMIC DNA]</scope>
    <source>
        <strain evidence="12 13">TC 32-1</strain>
    </source>
</reference>
<keyword evidence="9" id="KW-0812">Transmembrane</keyword>